<comment type="caution">
    <text evidence="1">The sequence shown here is derived from an EMBL/GenBank/DDBJ whole genome shotgun (WGS) entry which is preliminary data.</text>
</comment>
<proteinExistence type="predicted"/>
<accession>A0A8E0V430</accession>
<dbReference type="EMBL" id="BBXM02000007">
    <property type="protein sequence ID" value="GIC93040.1"/>
    <property type="molecule type" value="Genomic_DNA"/>
</dbReference>
<gene>
    <name evidence="1" type="ORF">Aud_009519</name>
</gene>
<reference evidence="1" key="2">
    <citation type="submission" date="2021-01" db="EMBL/GenBank/DDBJ databases">
        <title>Pan-genome distribution and transcriptional activeness of fungal secondary metabolism genes in Aspergillus section Fumigati.</title>
        <authorList>
            <person name="Takahashi H."/>
            <person name="Umemura M."/>
            <person name="Ninomiya A."/>
            <person name="Kusuya Y."/>
            <person name="Urayama S."/>
            <person name="Shimizu M."/>
            <person name="Watanabe A."/>
            <person name="Kamei K."/>
            <person name="Yaguchi T."/>
            <person name="Hagiwara D."/>
        </authorList>
    </citation>
    <scope>NUCLEOTIDE SEQUENCE</scope>
    <source>
        <strain evidence="1">IFM 46973</strain>
    </source>
</reference>
<dbReference type="Proteomes" id="UP000036893">
    <property type="component" value="Unassembled WGS sequence"/>
</dbReference>
<dbReference type="InterPro" id="IPR022698">
    <property type="entry name" value="OrsD"/>
</dbReference>
<organism evidence="1 2">
    <name type="scientific">Aspergillus udagawae</name>
    <dbReference type="NCBI Taxonomy" id="91492"/>
    <lineage>
        <taxon>Eukaryota</taxon>
        <taxon>Fungi</taxon>
        <taxon>Dikarya</taxon>
        <taxon>Ascomycota</taxon>
        <taxon>Pezizomycotina</taxon>
        <taxon>Eurotiomycetes</taxon>
        <taxon>Eurotiomycetidae</taxon>
        <taxon>Eurotiales</taxon>
        <taxon>Aspergillaceae</taxon>
        <taxon>Aspergillus</taxon>
        <taxon>Aspergillus subgen. Fumigati</taxon>
    </lineage>
</organism>
<evidence type="ECO:0000313" key="2">
    <source>
        <dbReference type="Proteomes" id="UP000036893"/>
    </source>
</evidence>
<protein>
    <submittedName>
        <fullName evidence="1">Uncharacterized protein</fullName>
    </submittedName>
</protein>
<dbReference type="GeneID" id="66996996"/>
<sequence length="405" mass="46533">MENQIFKKIPALQIIIYRQCKHAVHPKEVMSHLRTKHIIKPKDINPIAYAIHQWEDIIQDPSAVDIPHALDDPLPIINIYTNGMMCQRAPKTYQYITTHLNTMRKHWKQAHRWTQTNHHGRVVRAKKAQGEAKLQQSFQLVAWQRVFPNRIRSHLVHIRSHDPQPKEQPQTAPTAHIQATIDAAIHASQLTDVNPWLRMTRWADYLQGIQAHDLLACVAALEEDAIDATEQQVQVIWATIEQVARKSQQMVQHCGQAIRVEAIRSEKGQTPYRPLLAYMDEAAIKNLKYGMTTRQRQKWRQLWQLASPAPGSPDPQGSWGSQAAVPRDLEDQEGWAMTAIKKACLEFYIKLLNQRHRSHEYKSALVYAMAVLGQGEAGWQDPESYPPILSHVIKVARFMVVQKAL</sequence>
<dbReference type="AlphaFoldDB" id="A0A8E0V430"/>
<reference evidence="1" key="1">
    <citation type="journal article" date="2015" name="Genome Announc.">
        <title>Draft Genome Sequence of the Pathogenic Filamentous Fungus Aspergillus udagawae Strain IFM 46973T.</title>
        <authorList>
            <person name="Kusuya Y."/>
            <person name="Takahashi-Nakaguchi A."/>
            <person name="Takahashi H."/>
            <person name="Yaguchi T."/>
        </authorList>
    </citation>
    <scope>NUCLEOTIDE SEQUENCE</scope>
    <source>
        <strain evidence="1">IFM 46973</strain>
    </source>
</reference>
<dbReference type="RefSeq" id="XP_043150306.1">
    <property type="nucleotide sequence ID" value="XM_043294371.1"/>
</dbReference>
<name>A0A8E0V430_9EURO</name>
<dbReference type="Pfam" id="PF12013">
    <property type="entry name" value="OrsD"/>
    <property type="match status" value="1"/>
</dbReference>
<evidence type="ECO:0000313" key="1">
    <source>
        <dbReference type="EMBL" id="GIC93040.1"/>
    </source>
</evidence>